<protein>
    <recommendedName>
        <fullName evidence="2">Late embryogenesis abundant protein LEA-2 subgroup domain-containing protein</fullName>
    </recommendedName>
</protein>
<dbReference type="Pfam" id="PF03168">
    <property type="entry name" value="LEA_2"/>
    <property type="match status" value="1"/>
</dbReference>
<feature type="chain" id="PRO_5041166958" description="Late embryogenesis abundant protein LEA-2 subgroup domain-containing protein" evidence="1">
    <location>
        <begin position="21"/>
        <end position="205"/>
    </location>
</feature>
<dbReference type="Gene3D" id="2.60.40.1820">
    <property type="match status" value="1"/>
</dbReference>
<proteinExistence type="predicted"/>
<accession>A0A2N0BE45</accession>
<comment type="caution">
    <text evidence="3">The sequence shown here is derived from an EMBL/GenBank/DDBJ whole genome shotgun (WGS) entry which is preliminary data.</text>
</comment>
<dbReference type="PROSITE" id="PS51257">
    <property type="entry name" value="PROKAR_LIPOPROTEIN"/>
    <property type="match status" value="1"/>
</dbReference>
<gene>
    <name evidence="3" type="ORF">CH379_01165</name>
</gene>
<dbReference type="AlphaFoldDB" id="A0A2N0BE45"/>
<dbReference type="SUPFAM" id="SSF117070">
    <property type="entry name" value="LEA14-like"/>
    <property type="match status" value="1"/>
</dbReference>
<keyword evidence="1" id="KW-0732">Signal</keyword>
<feature type="domain" description="Late embryogenesis abundant protein LEA-2 subgroup" evidence="2">
    <location>
        <begin position="63"/>
        <end position="172"/>
    </location>
</feature>
<dbReference type="OrthoDB" id="338903at2"/>
<reference evidence="3" key="1">
    <citation type="submission" date="2017-07" db="EMBL/GenBank/DDBJ databases">
        <title>Leptospira spp. isolated from tropical soils.</title>
        <authorList>
            <person name="Thibeaux R."/>
            <person name="Iraola G."/>
            <person name="Ferres I."/>
            <person name="Bierque E."/>
            <person name="Girault D."/>
            <person name="Soupe-Gilbert M.-E."/>
            <person name="Picardeau M."/>
            <person name="Goarant C."/>
        </authorList>
    </citation>
    <scope>NUCLEOTIDE SEQUENCE [LARGE SCALE GENOMIC DNA]</scope>
    <source>
        <strain evidence="3">ATI7-C-A5</strain>
    </source>
</reference>
<accession>A0A2N0BM97</accession>
<organism evidence="3">
    <name type="scientific">Leptospira ellisii</name>
    <dbReference type="NCBI Taxonomy" id="2023197"/>
    <lineage>
        <taxon>Bacteria</taxon>
        <taxon>Pseudomonadati</taxon>
        <taxon>Spirochaetota</taxon>
        <taxon>Spirochaetia</taxon>
        <taxon>Leptospirales</taxon>
        <taxon>Leptospiraceae</taxon>
        <taxon>Leptospira</taxon>
    </lineage>
</organism>
<dbReference type="InterPro" id="IPR004864">
    <property type="entry name" value="LEA_2"/>
</dbReference>
<evidence type="ECO:0000259" key="2">
    <source>
        <dbReference type="Pfam" id="PF03168"/>
    </source>
</evidence>
<feature type="signal peptide" evidence="1">
    <location>
        <begin position="1"/>
        <end position="20"/>
    </location>
</feature>
<dbReference type="EMBL" id="NPEF01000006">
    <property type="protein sequence ID" value="PJZ94731.1"/>
    <property type="molecule type" value="Genomic_DNA"/>
</dbReference>
<sequence length="205" mass="22930">MRTKKILLCAVCFASLSCFTVCSSFTDNYKALQKCKFQVLSLEAQKAELISFPPVPKIVFLAKVEIENPNETDVTIHKFDLSFYVPDASSQGESELARVQSGEKFVIPALQKKIVDLQVETLFEKKMDRNLLQVALGILQAGLAGKELNFSIRGSFEYETIFGSVQIPVSEKIPLKTGKRNPIGRSFMSVPFDSSAFRFTTETIR</sequence>
<evidence type="ECO:0000256" key="1">
    <source>
        <dbReference type="SAM" id="SignalP"/>
    </source>
</evidence>
<evidence type="ECO:0000313" key="3">
    <source>
        <dbReference type="EMBL" id="PJZ94731.1"/>
    </source>
</evidence>
<name>A0A2N0BE45_9LEPT</name>